<evidence type="ECO:0000256" key="6">
    <source>
        <dbReference type="SAM" id="Phobius"/>
    </source>
</evidence>
<protein>
    <submittedName>
        <fullName evidence="7">Amino acid/polyamine/organocation transporter (APC superfamily)</fullName>
    </submittedName>
    <submittedName>
        <fullName evidence="8">Amino acid/polyamine/organocation transporter, APC superfamily</fullName>
    </submittedName>
</protein>
<evidence type="ECO:0000256" key="4">
    <source>
        <dbReference type="ARBA" id="ARBA00022989"/>
    </source>
</evidence>
<comment type="subcellular location">
    <subcellularLocation>
        <location evidence="1">Cell membrane</location>
        <topology evidence="1">Multi-pass membrane protein</topology>
    </subcellularLocation>
</comment>
<keyword evidence="5 6" id="KW-0472">Membrane</keyword>
<feature type="transmembrane region" description="Helical" evidence="6">
    <location>
        <begin position="171"/>
        <end position="190"/>
    </location>
</feature>
<feature type="transmembrane region" description="Helical" evidence="6">
    <location>
        <begin position="121"/>
        <end position="139"/>
    </location>
</feature>
<dbReference type="Proteomes" id="UP000183529">
    <property type="component" value="Unassembled WGS sequence"/>
</dbReference>
<feature type="transmembrane region" description="Helical" evidence="6">
    <location>
        <begin position="249"/>
        <end position="273"/>
    </location>
</feature>
<dbReference type="Proteomes" id="UP000247515">
    <property type="component" value="Unassembled WGS sequence"/>
</dbReference>
<dbReference type="EMBL" id="FNZM01000017">
    <property type="protein sequence ID" value="SEK09148.1"/>
    <property type="molecule type" value="Genomic_DNA"/>
</dbReference>
<dbReference type="Pfam" id="PF13520">
    <property type="entry name" value="AA_permease_2"/>
    <property type="match status" value="1"/>
</dbReference>
<name>A0AAQ1GKL3_9BURK</name>
<dbReference type="GO" id="GO:0022857">
    <property type="term" value="F:transmembrane transporter activity"/>
    <property type="evidence" value="ECO:0007669"/>
    <property type="project" value="InterPro"/>
</dbReference>
<feature type="transmembrane region" description="Helical" evidence="6">
    <location>
        <begin position="293"/>
        <end position="317"/>
    </location>
</feature>
<dbReference type="PANTHER" id="PTHR42770:SF16">
    <property type="entry name" value="AMINO ACID PERMEASE"/>
    <property type="match status" value="1"/>
</dbReference>
<evidence type="ECO:0000256" key="5">
    <source>
        <dbReference type="ARBA" id="ARBA00023136"/>
    </source>
</evidence>
<evidence type="ECO:0000256" key="3">
    <source>
        <dbReference type="ARBA" id="ARBA00022692"/>
    </source>
</evidence>
<evidence type="ECO:0000313" key="10">
    <source>
        <dbReference type="Proteomes" id="UP000247515"/>
    </source>
</evidence>
<dbReference type="Gene3D" id="1.20.1740.10">
    <property type="entry name" value="Amino acid/polyamine transporter I"/>
    <property type="match status" value="1"/>
</dbReference>
<dbReference type="GO" id="GO:0005886">
    <property type="term" value="C:plasma membrane"/>
    <property type="evidence" value="ECO:0007669"/>
    <property type="project" value="UniProtKB-SubCell"/>
</dbReference>
<feature type="transmembrane region" description="Helical" evidence="6">
    <location>
        <begin position="61"/>
        <end position="80"/>
    </location>
</feature>
<gene>
    <name evidence="7" type="ORF">C7400_12945</name>
    <name evidence="8" type="ORF">SAMN05216550_117119</name>
</gene>
<accession>A0AAQ1GKL3</accession>
<organism evidence="8 9">
    <name type="scientific">Paraburkholderia tropica</name>
    <dbReference type="NCBI Taxonomy" id="92647"/>
    <lineage>
        <taxon>Bacteria</taxon>
        <taxon>Pseudomonadati</taxon>
        <taxon>Pseudomonadota</taxon>
        <taxon>Betaproteobacteria</taxon>
        <taxon>Burkholderiales</taxon>
        <taxon>Burkholderiaceae</taxon>
        <taxon>Paraburkholderia</taxon>
    </lineage>
</organism>
<dbReference type="GeneID" id="61302695"/>
<keyword evidence="10" id="KW-1185">Reference proteome</keyword>
<feature type="transmembrane region" description="Helical" evidence="6">
    <location>
        <begin position="449"/>
        <end position="472"/>
    </location>
</feature>
<keyword evidence="3 6" id="KW-0812">Transmembrane</keyword>
<feature type="transmembrane region" description="Helical" evidence="6">
    <location>
        <begin position="352"/>
        <end position="372"/>
    </location>
</feature>
<reference evidence="8 9" key="1">
    <citation type="submission" date="2016-10" db="EMBL/GenBank/DDBJ databases">
        <authorList>
            <person name="Varghese N."/>
            <person name="Submissions S."/>
        </authorList>
    </citation>
    <scope>NUCLEOTIDE SEQUENCE [LARGE SCALE GENOMIC DNA]</scope>
    <source>
        <strain evidence="8 9">LMG 22274</strain>
    </source>
</reference>
<evidence type="ECO:0000313" key="7">
    <source>
        <dbReference type="EMBL" id="PXX07591.1"/>
    </source>
</evidence>
<dbReference type="RefSeq" id="WP_074986393.1">
    <property type="nucleotide sequence ID" value="NZ_CADFGN010000003.1"/>
</dbReference>
<feature type="transmembrane region" description="Helical" evidence="6">
    <location>
        <begin position="378"/>
        <end position="406"/>
    </location>
</feature>
<dbReference type="AlphaFoldDB" id="A0AAQ1GKL3"/>
<feature type="transmembrane region" description="Helical" evidence="6">
    <location>
        <begin position="92"/>
        <end position="114"/>
    </location>
</feature>
<evidence type="ECO:0000256" key="1">
    <source>
        <dbReference type="ARBA" id="ARBA00004651"/>
    </source>
</evidence>
<evidence type="ECO:0000256" key="2">
    <source>
        <dbReference type="ARBA" id="ARBA00022475"/>
    </source>
</evidence>
<dbReference type="PANTHER" id="PTHR42770">
    <property type="entry name" value="AMINO ACID TRANSPORTER-RELATED"/>
    <property type="match status" value="1"/>
</dbReference>
<feature type="transmembrane region" description="Helical" evidence="6">
    <location>
        <begin position="145"/>
        <end position="164"/>
    </location>
</feature>
<feature type="transmembrane region" description="Helical" evidence="6">
    <location>
        <begin position="28"/>
        <end position="49"/>
    </location>
</feature>
<keyword evidence="4 6" id="KW-1133">Transmembrane helix</keyword>
<feature type="transmembrane region" description="Helical" evidence="6">
    <location>
        <begin position="210"/>
        <end position="228"/>
    </location>
</feature>
<dbReference type="InterPro" id="IPR050367">
    <property type="entry name" value="APC_superfamily"/>
</dbReference>
<evidence type="ECO:0000313" key="9">
    <source>
        <dbReference type="Proteomes" id="UP000183529"/>
    </source>
</evidence>
<evidence type="ECO:0000313" key="8">
    <source>
        <dbReference type="EMBL" id="SEK09148.1"/>
    </source>
</evidence>
<proteinExistence type="predicted"/>
<comment type="caution">
    <text evidence="8">The sequence shown here is derived from an EMBL/GenBank/DDBJ whole genome shotgun (WGS) entry which is preliminary data.</text>
</comment>
<dbReference type="InterPro" id="IPR002293">
    <property type="entry name" value="AA/rel_permease1"/>
</dbReference>
<keyword evidence="2" id="KW-1003">Cell membrane</keyword>
<dbReference type="PIRSF" id="PIRSF006060">
    <property type="entry name" value="AA_transporter"/>
    <property type="match status" value="1"/>
</dbReference>
<feature type="transmembrane region" description="Helical" evidence="6">
    <location>
        <begin position="418"/>
        <end position="437"/>
    </location>
</feature>
<reference evidence="7 10" key="2">
    <citation type="submission" date="2018-05" db="EMBL/GenBank/DDBJ databases">
        <title>Genomic Encyclopedia of Type Strains, Phase IV (KMG-V): Genome sequencing to study the core and pangenomes of soil and plant-associated prokaryotes.</title>
        <authorList>
            <person name="Whitman W."/>
        </authorList>
    </citation>
    <scope>NUCLEOTIDE SEQUENCE [LARGE SCALE GENOMIC DNA]</scope>
    <source>
        <strain evidence="7 10">SIr-6563</strain>
    </source>
</reference>
<sequence length="485" mass="51390">MNEPFSTAGLVGDDAADASAPQRSRLGLWQIVFLVISAAAPLTGMLGAVPPAISLGNGAGIPGAFVIAGVVLLVFSVGFASMSRHIVRAGAFYAYITAGFGRPLGMAGALVALLSYTCIQIALYGLFGFFCTVVLGPMLHSALPWYAYSLACLAIVQITGLRGIDLNSRLLGVLMCLEMGILLVLSLAIVTHHGGPDGLTLEPFAPKHVFSGHMGIAVMFALASFIGFEATAIYGKECRDPKITVPRATYVSVSLILVFFAFVTWAIVCAYGLKDVADVATKQPGDFWFMQSAKYLGGTMTTAMSLLLLSSIFASLLSFHNTIVRYIHALSVEGLLPAKLDRLHPKYGSPYLASYLQTLSVLAPIGIFVMVGADPFNIVFSCTSALGTIGIVMLQAVTSFAVVAYFRATKKDTRFWHALAAPVLGGIGLLWIGFVLIGNLDALSGSDSAIVRAFPWIVLTVAVLGIVLGFALKRARPDIYARFGQ</sequence>
<dbReference type="EMBL" id="QJJV01000029">
    <property type="protein sequence ID" value="PXX07591.1"/>
    <property type="molecule type" value="Genomic_DNA"/>
</dbReference>